<dbReference type="AlphaFoldDB" id="A0A7W9HFG8"/>
<organism evidence="2 3">
    <name type="scientific">Saccharothrix ecbatanensis</name>
    <dbReference type="NCBI Taxonomy" id="1105145"/>
    <lineage>
        <taxon>Bacteria</taxon>
        <taxon>Bacillati</taxon>
        <taxon>Actinomycetota</taxon>
        <taxon>Actinomycetes</taxon>
        <taxon>Pseudonocardiales</taxon>
        <taxon>Pseudonocardiaceae</taxon>
        <taxon>Saccharothrix</taxon>
    </lineage>
</organism>
<feature type="signal peptide" evidence="1">
    <location>
        <begin position="1"/>
        <end position="21"/>
    </location>
</feature>
<keyword evidence="3" id="KW-1185">Reference proteome</keyword>
<accession>A0A7W9HFG8</accession>
<evidence type="ECO:0000256" key="1">
    <source>
        <dbReference type="SAM" id="SignalP"/>
    </source>
</evidence>
<feature type="chain" id="PRO_5031322558" evidence="1">
    <location>
        <begin position="22"/>
        <end position="154"/>
    </location>
</feature>
<dbReference type="Proteomes" id="UP000552097">
    <property type="component" value="Unassembled WGS sequence"/>
</dbReference>
<dbReference type="EMBL" id="JACHMO010000001">
    <property type="protein sequence ID" value="MBB5801039.1"/>
    <property type="molecule type" value="Genomic_DNA"/>
</dbReference>
<evidence type="ECO:0000313" key="3">
    <source>
        <dbReference type="Proteomes" id="UP000552097"/>
    </source>
</evidence>
<sequence>MTLGLLSAMLLVGVNYVPASATEVAHPADSVTVQEVCNRCNGFRYQDPRTKAVYLVIDGLRHHVPDTATYFNLWAGWDGLRTDGNGISVGQPLLSGSYLAKEIETGKVYLVGRTKRHIYTMEIFHQYAFDVARIRNVSRASLPPQGDNLPGRPS</sequence>
<evidence type="ECO:0000313" key="2">
    <source>
        <dbReference type="EMBL" id="MBB5801039.1"/>
    </source>
</evidence>
<name>A0A7W9HFG8_9PSEU</name>
<dbReference type="RefSeq" id="WP_184916356.1">
    <property type="nucleotide sequence ID" value="NZ_JACHMO010000001.1"/>
</dbReference>
<comment type="caution">
    <text evidence="2">The sequence shown here is derived from an EMBL/GenBank/DDBJ whole genome shotgun (WGS) entry which is preliminary data.</text>
</comment>
<keyword evidence="1" id="KW-0732">Signal</keyword>
<protein>
    <submittedName>
        <fullName evidence="2">Uncharacterized protein</fullName>
    </submittedName>
</protein>
<proteinExistence type="predicted"/>
<reference evidence="2 3" key="1">
    <citation type="submission" date="2020-08" db="EMBL/GenBank/DDBJ databases">
        <title>Sequencing the genomes of 1000 actinobacteria strains.</title>
        <authorList>
            <person name="Klenk H.-P."/>
        </authorList>
    </citation>
    <scope>NUCLEOTIDE SEQUENCE [LARGE SCALE GENOMIC DNA]</scope>
    <source>
        <strain evidence="2 3">DSM 45486</strain>
    </source>
</reference>
<gene>
    <name evidence="2" type="ORF">F4560_000807</name>
</gene>